<name>A0AAE9YI61_9ACTN</name>
<dbReference type="PANTHER" id="PTHR43066:SF11">
    <property type="entry name" value="PEPTIDASE S54 RHOMBOID DOMAIN-CONTAINING PROTEIN"/>
    <property type="match status" value="1"/>
</dbReference>
<keyword evidence="7" id="KW-0645">Protease</keyword>
<feature type="transmembrane region" description="Helical" evidence="5">
    <location>
        <begin position="147"/>
        <end position="167"/>
    </location>
</feature>
<dbReference type="PANTHER" id="PTHR43066">
    <property type="entry name" value="RHOMBOID-RELATED PROTEIN"/>
    <property type="match status" value="1"/>
</dbReference>
<dbReference type="RefSeq" id="WP_272737808.1">
    <property type="nucleotide sequence ID" value="NZ_CP116942.1"/>
</dbReference>
<dbReference type="EMBL" id="CP116942">
    <property type="protein sequence ID" value="WCO68291.1"/>
    <property type="molecule type" value="Genomic_DNA"/>
</dbReference>
<reference evidence="7" key="1">
    <citation type="submission" date="2023-01" db="EMBL/GenBank/DDBJ databases">
        <title>The diversity of Class Acidimicrobiia in South China Sea sediment environments and the proposal of Iamia marina sp. nov., a novel species of the genus Iamia.</title>
        <authorList>
            <person name="He Y."/>
            <person name="Tian X."/>
        </authorList>
    </citation>
    <scope>NUCLEOTIDE SEQUENCE</scope>
    <source>
        <strain evidence="7">DSM 19957</strain>
    </source>
</reference>
<dbReference type="GO" id="GO:0006508">
    <property type="term" value="P:proteolysis"/>
    <property type="evidence" value="ECO:0007669"/>
    <property type="project" value="UniProtKB-KW"/>
</dbReference>
<evidence type="ECO:0000313" key="8">
    <source>
        <dbReference type="Proteomes" id="UP001216390"/>
    </source>
</evidence>
<proteinExistence type="predicted"/>
<dbReference type="SUPFAM" id="SSF144091">
    <property type="entry name" value="Rhomboid-like"/>
    <property type="match status" value="1"/>
</dbReference>
<evidence type="ECO:0000256" key="3">
    <source>
        <dbReference type="ARBA" id="ARBA00022989"/>
    </source>
</evidence>
<dbReference type="GO" id="GO:0004252">
    <property type="term" value="F:serine-type endopeptidase activity"/>
    <property type="evidence" value="ECO:0007669"/>
    <property type="project" value="InterPro"/>
</dbReference>
<evidence type="ECO:0000256" key="5">
    <source>
        <dbReference type="SAM" id="Phobius"/>
    </source>
</evidence>
<dbReference type="GO" id="GO:0016020">
    <property type="term" value="C:membrane"/>
    <property type="evidence" value="ECO:0007669"/>
    <property type="project" value="UniProtKB-SubCell"/>
</dbReference>
<evidence type="ECO:0000256" key="4">
    <source>
        <dbReference type="ARBA" id="ARBA00023136"/>
    </source>
</evidence>
<sequence>MGLPSPSEPSVPAPPTSDLLRPLVVVGVLVAAMWVVEVIDLVPGTPFDSWGIEPRQVDGLLGIPLAPFLHSGFGHLLANTLSFLVLGAIIASSSIGTFVRVTVIVGLVSGLGTWLLAAPGTVHLGASGLVFGYLTYLLSRGVFARNLLWLAGGALLLLVYGGILWGLLPRPGVSWTGHVFGAVGGVLAAAVLHRRGDAPAPASTP</sequence>
<feature type="transmembrane region" description="Helical" evidence="5">
    <location>
        <begin position="173"/>
        <end position="192"/>
    </location>
</feature>
<feature type="transmembrane region" description="Helical" evidence="5">
    <location>
        <begin position="83"/>
        <end position="108"/>
    </location>
</feature>
<feature type="transmembrane region" description="Helical" evidence="5">
    <location>
        <begin position="114"/>
        <end position="135"/>
    </location>
</feature>
<dbReference type="AlphaFoldDB" id="A0AAE9YI61"/>
<dbReference type="Pfam" id="PF01694">
    <property type="entry name" value="Rhomboid"/>
    <property type="match status" value="1"/>
</dbReference>
<dbReference type="Proteomes" id="UP001216390">
    <property type="component" value="Chromosome"/>
</dbReference>
<keyword evidence="2 5" id="KW-0812">Transmembrane</keyword>
<dbReference type="InterPro" id="IPR035952">
    <property type="entry name" value="Rhomboid-like_sf"/>
</dbReference>
<organism evidence="7 8">
    <name type="scientific">Iamia majanohamensis</name>
    <dbReference type="NCBI Taxonomy" id="467976"/>
    <lineage>
        <taxon>Bacteria</taxon>
        <taxon>Bacillati</taxon>
        <taxon>Actinomycetota</taxon>
        <taxon>Acidimicrobiia</taxon>
        <taxon>Acidimicrobiales</taxon>
        <taxon>Iamiaceae</taxon>
        <taxon>Iamia</taxon>
    </lineage>
</organism>
<keyword evidence="8" id="KW-1185">Reference proteome</keyword>
<keyword evidence="7" id="KW-0378">Hydrolase</keyword>
<evidence type="ECO:0000259" key="6">
    <source>
        <dbReference type="Pfam" id="PF01694"/>
    </source>
</evidence>
<gene>
    <name evidence="7" type="ORF">PO878_06065</name>
</gene>
<dbReference type="InterPro" id="IPR022764">
    <property type="entry name" value="Peptidase_S54_rhomboid_dom"/>
</dbReference>
<dbReference type="Gene3D" id="1.20.1540.10">
    <property type="entry name" value="Rhomboid-like"/>
    <property type="match status" value="1"/>
</dbReference>
<evidence type="ECO:0000313" key="7">
    <source>
        <dbReference type="EMBL" id="WCO68291.1"/>
    </source>
</evidence>
<evidence type="ECO:0000256" key="1">
    <source>
        <dbReference type="ARBA" id="ARBA00004141"/>
    </source>
</evidence>
<dbReference type="KEGG" id="ima:PO878_06065"/>
<keyword evidence="4 5" id="KW-0472">Membrane</keyword>
<accession>A0AAE9YI61</accession>
<protein>
    <submittedName>
        <fullName evidence="7">Rhomboid family intramembrane serine protease</fullName>
    </submittedName>
</protein>
<feature type="domain" description="Peptidase S54 rhomboid" evidence="6">
    <location>
        <begin position="65"/>
        <end position="194"/>
    </location>
</feature>
<keyword evidence="3 5" id="KW-1133">Transmembrane helix</keyword>
<evidence type="ECO:0000256" key="2">
    <source>
        <dbReference type="ARBA" id="ARBA00022692"/>
    </source>
</evidence>
<comment type="subcellular location">
    <subcellularLocation>
        <location evidence="1">Membrane</location>
        <topology evidence="1">Multi-pass membrane protein</topology>
    </subcellularLocation>
</comment>